<keyword evidence="5" id="KW-0804">Transcription</keyword>
<dbReference type="InterPro" id="IPR025943">
    <property type="entry name" value="Sigma_54_int_dom_ATP-bd_2"/>
</dbReference>
<dbReference type="SUPFAM" id="SSF46689">
    <property type="entry name" value="Homeodomain-like"/>
    <property type="match status" value="1"/>
</dbReference>
<gene>
    <name evidence="8" type="ORF">GCM10023156_23070</name>
</gene>
<protein>
    <submittedName>
        <fullName evidence="8">Sigma-54-dependent Fis family transcriptional regulator</fullName>
    </submittedName>
</protein>
<evidence type="ECO:0000256" key="3">
    <source>
        <dbReference type="ARBA" id="ARBA00023015"/>
    </source>
</evidence>
<organism evidence="8 9">
    <name type="scientific">Novipirellula rosea</name>
    <dbReference type="NCBI Taxonomy" id="1031540"/>
    <lineage>
        <taxon>Bacteria</taxon>
        <taxon>Pseudomonadati</taxon>
        <taxon>Planctomycetota</taxon>
        <taxon>Planctomycetia</taxon>
        <taxon>Pirellulales</taxon>
        <taxon>Pirellulaceae</taxon>
        <taxon>Novipirellula</taxon>
    </lineage>
</organism>
<dbReference type="Gene3D" id="2.60.200.20">
    <property type="match status" value="1"/>
</dbReference>
<dbReference type="Gene3D" id="1.10.8.60">
    <property type="match status" value="1"/>
</dbReference>
<dbReference type="InterPro" id="IPR027417">
    <property type="entry name" value="P-loop_NTPase"/>
</dbReference>
<dbReference type="SUPFAM" id="SSF49879">
    <property type="entry name" value="SMAD/FHA domain"/>
    <property type="match status" value="1"/>
</dbReference>
<dbReference type="InterPro" id="IPR009057">
    <property type="entry name" value="Homeodomain-like_sf"/>
</dbReference>
<dbReference type="InterPro" id="IPR000253">
    <property type="entry name" value="FHA_dom"/>
</dbReference>
<dbReference type="Pfam" id="PF25601">
    <property type="entry name" value="AAA_lid_14"/>
    <property type="match status" value="1"/>
</dbReference>
<evidence type="ECO:0000256" key="5">
    <source>
        <dbReference type="ARBA" id="ARBA00023163"/>
    </source>
</evidence>
<dbReference type="SUPFAM" id="SSF55781">
    <property type="entry name" value="GAF domain-like"/>
    <property type="match status" value="1"/>
</dbReference>
<evidence type="ECO:0000256" key="4">
    <source>
        <dbReference type="ARBA" id="ARBA00023125"/>
    </source>
</evidence>
<dbReference type="PROSITE" id="PS00688">
    <property type="entry name" value="SIGMA54_INTERACT_3"/>
    <property type="match status" value="1"/>
</dbReference>
<dbReference type="InterPro" id="IPR058031">
    <property type="entry name" value="AAA_lid_NorR"/>
</dbReference>
<dbReference type="PRINTS" id="PR01590">
    <property type="entry name" value="HTHFIS"/>
</dbReference>
<evidence type="ECO:0000256" key="1">
    <source>
        <dbReference type="ARBA" id="ARBA00022741"/>
    </source>
</evidence>
<dbReference type="Gene3D" id="3.30.450.40">
    <property type="match status" value="1"/>
</dbReference>
<evidence type="ECO:0000313" key="8">
    <source>
        <dbReference type="EMBL" id="GAA4452933.1"/>
    </source>
</evidence>
<keyword evidence="9" id="KW-1185">Reference proteome</keyword>
<dbReference type="InterPro" id="IPR025662">
    <property type="entry name" value="Sigma_54_int_dom_ATP-bd_1"/>
</dbReference>
<feature type="domain" description="Sigma-54 factor interaction" evidence="7">
    <location>
        <begin position="311"/>
        <end position="540"/>
    </location>
</feature>
<dbReference type="PANTHER" id="PTHR32071:SF57">
    <property type="entry name" value="C4-DICARBOXYLATE TRANSPORT TRANSCRIPTIONAL REGULATORY PROTEIN DCTD"/>
    <property type="match status" value="1"/>
</dbReference>
<evidence type="ECO:0000259" key="7">
    <source>
        <dbReference type="PROSITE" id="PS50045"/>
    </source>
</evidence>
<name>A0ABP8MR52_9BACT</name>
<dbReference type="CDD" id="cd00060">
    <property type="entry name" value="FHA"/>
    <property type="match status" value="1"/>
</dbReference>
<dbReference type="PROSITE" id="PS00675">
    <property type="entry name" value="SIGMA54_INTERACT_1"/>
    <property type="match status" value="1"/>
</dbReference>
<dbReference type="InterPro" id="IPR003593">
    <property type="entry name" value="AAA+_ATPase"/>
</dbReference>
<feature type="domain" description="FHA" evidence="6">
    <location>
        <begin position="25"/>
        <end position="74"/>
    </location>
</feature>
<keyword evidence="3" id="KW-0805">Transcription regulation</keyword>
<keyword evidence="1" id="KW-0547">Nucleotide-binding</keyword>
<dbReference type="InterPro" id="IPR002078">
    <property type="entry name" value="Sigma_54_int"/>
</dbReference>
<dbReference type="CDD" id="cd00009">
    <property type="entry name" value="AAA"/>
    <property type="match status" value="1"/>
</dbReference>
<dbReference type="InterPro" id="IPR003018">
    <property type="entry name" value="GAF"/>
</dbReference>
<dbReference type="PROSITE" id="PS50045">
    <property type="entry name" value="SIGMA54_INTERACT_4"/>
    <property type="match status" value="1"/>
</dbReference>
<reference evidence="9" key="1">
    <citation type="journal article" date="2019" name="Int. J. Syst. Evol. Microbiol.">
        <title>The Global Catalogue of Microorganisms (GCM) 10K type strain sequencing project: providing services to taxonomists for standard genome sequencing and annotation.</title>
        <authorList>
            <consortium name="The Broad Institute Genomics Platform"/>
            <consortium name="The Broad Institute Genome Sequencing Center for Infectious Disease"/>
            <person name="Wu L."/>
            <person name="Ma J."/>
        </authorList>
    </citation>
    <scope>NUCLEOTIDE SEQUENCE [LARGE SCALE GENOMIC DNA]</scope>
    <source>
        <strain evidence="9">JCM 17759</strain>
    </source>
</reference>
<accession>A0ABP8MR52</accession>
<comment type="caution">
    <text evidence="8">The sequence shown here is derived from an EMBL/GenBank/DDBJ whole genome shotgun (WGS) entry which is preliminary data.</text>
</comment>
<dbReference type="Proteomes" id="UP001500840">
    <property type="component" value="Unassembled WGS sequence"/>
</dbReference>
<dbReference type="PROSITE" id="PS00676">
    <property type="entry name" value="SIGMA54_INTERACT_2"/>
    <property type="match status" value="1"/>
</dbReference>
<dbReference type="Pfam" id="PF00158">
    <property type="entry name" value="Sigma54_activat"/>
    <property type="match status" value="1"/>
</dbReference>
<evidence type="ECO:0000256" key="2">
    <source>
        <dbReference type="ARBA" id="ARBA00022840"/>
    </source>
</evidence>
<keyword evidence="2" id="KW-0067">ATP-binding</keyword>
<dbReference type="PROSITE" id="PS50006">
    <property type="entry name" value="FHA_DOMAIN"/>
    <property type="match status" value="1"/>
</dbReference>
<proteinExistence type="predicted"/>
<dbReference type="Pfam" id="PF16697">
    <property type="entry name" value="Yop-YscD_cpl"/>
    <property type="match status" value="1"/>
</dbReference>
<keyword evidence="4" id="KW-0238">DNA-binding</keyword>
<dbReference type="Pfam" id="PF02954">
    <property type="entry name" value="HTH_8"/>
    <property type="match status" value="1"/>
</dbReference>
<dbReference type="SMART" id="SM00240">
    <property type="entry name" value="FHA"/>
    <property type="match status" value="1"/>
</dbReference>
<dbReference type="InterPro" id="IPR032030">
    <property type="entry name" value="YscD_cytoplasmic_dom"/>
</dbReference>
<dbReference type="InterPro" id="IPR008984">
    <property type="entry name" value="SMAD_FHA_dom_sf"/>
</dbReference>
<dbReference type="Gene3D" id="1.10.10.60">
    <property type="entry name" value="Homeodomain-like"/>
    <property type="match status" value="1"/>
</dbReference>
<dbReference type="InterPro" id="IPR025944">
    <property type="entry name" value="Sigma_54_int_dom_CS"/>
</dbReference>
<dbReference type="InterPro" id="IPR029016">
    <property type="entry name" value="GAF-like_dom_sf"/>
</dbReference>
<dbReference type="EMBL" id="BAABGA010000029">
    <property type="protein sequence ID" value="GAA4452933.1"/>
    <property type="molecule type" value="Genomic_DNA"/>
</dbReference>
<dbReference type="Pfam" id="PF13185">
    <property type="entry name" value="GAF_2"/>
    <property type="match status" value="1"/>
</dbReference>
<dbReference type="SUPFAM" id="SSF52540">
    <property type="entry name" value="P-loop containing nucleoside triphosphate hydrolases"/>
    <property type="match status" value="1"/>
</dbReference>
<dbReference type="PANTHER" id="PTHR32071">
    <property type="entry name" value="TRANSCRIPTIONAL REGULATORY PROTEIN"/>
    <property type="match status" value="1"/>
</dbReference>
<dbReference type="SMART" id="SM00382">
    <property type="entry name" value="AAA"/>
    <property type="match status" value="1"/>
</dbReference>
<evidence type="ECO:0000259" key="6">
    <source>
        <dbReference type="PROSITE" id="PS50006"/>
    </source>
</evidence>
<sequence length="611" mass="68417">MTAYLMVRSGPQKGRQFTLDPERPMHIGRGKSCEIMLTDPVSSRFHAVIYFEDGNWHLRDTSSRNGTLVNDQKTDHARMLNHHTVKIGATELELVEPAGESTEETSLTQTIAWESVKTEHRWTADDEDPIAKVAATGHLMDLYSLSLSLLRCESPDEVISTLIELLRDRTDADVVGLSFDSGDGRLKPRRVEPADAADLVTIEKSLLKRIVKEGEAVWINDPAKSDASEMSTAGKDQMWSDIIYAPIGSDDTNVGVLQLYRREPKFNESQFELTVAAARLLSIGLSQAFERDSLRADRRRIADRNADSDELVGSSAVMQKLKERIERVGNASGSVLIRGESGVGKELVARAVHRASRRSKRPMLTVNCAAIPHDLIESQLFGHRKGSFTGADSDHIGWFQQAHTGTLFLDEVGELTLEGQAKLLRILEGHPFLPVGATEEVLVDVRVIAATNRDLAEFVREKRFREDLFYRLSVFELLVPPLRDRGDDIELLVGHFLEHFRRQHGRPLLAISDEARTRLLEYAWPGNVRQLRNVIDSAVVMADDPAIEADDLGLRDAGLSRLDTLRLDEWERRLIRKALERTGGSVPEAAALLGISRATAYRKITEYQIDR</sequence>
<dbReference type="InterPro" id="IPR002197">
    <property type="entry name" value="HTH_Fis"/>
</dbReference>
<dbReference type="Gene3D" id="3.40.50.300">
    <property type="entry name" value="P-loop containing nucleotide triphosphate hydrolases"/>
    <property type="match status" value="1"/>
</dbReference>
<evidence type="ECO:0000313" key="9">
    <source>
        <dbReference type="Proteomes" id="UP001500840"/>
    </source>
</evidence>